<accession>A0ABV9KPM2</accession>
<keyword evidence="2" id="KW-1185">Reference proteome</keyword>
<gene>
    <name evidence="1" type="ORF">ACFO6W_00105</name>
</gene>
<dbReference type="EMBL" id="JBHSGN010000002">
    <property type="protein sequence ID" value="MFC4672085.1"/>
    <property type="molecule type" value="Genomic_DNA"/>
</dbReference>
<comment type="caution">
    <text evidence="1">The sequence shown here is derived from an EMBL/GenBank/DDBJ whole genome shotgun (WGS) entry which is preliminary data.</text>
</comment>
<dbReference type="Proteomes" id="UP001596023">
    <property type="component" value="Unassembled WGS sequence"/>
</dbReference>
<name>A0ABV9KPM2_9BACT</name>
<proteinExistence type="predicted"/>
<evidence type="ECO:0000313" key="1">
    <source>
        <dbReference type="EMBL" id="MFC4672085.1"/>
    </source>
</evidence>
<reference evidence="2" key="1">
    <citation type="journal article" date="2019" name="Int. J. Syst. Evol. Microbiol.">
        <title>The Global Catalogue of Microorganisms (GCM) 10K type strain sequencing project: providing services to taxonomists for standard genome sequencing and annotation.</title>
        <authorList>
            <consortium name="The Broad Institute Genomics Platform"/>
            <consortium name="The Broad Institute Genome Sequencing Center for Infectious Disease"/>
            <person name="Wu L."/>
            <person name="Ma J."/>
        </authorList>
    </citation>
    <scope>NUCLEOTIDE SEQUENCE [LARGE SCALE GENOMIC DNA]</scope>
    <source>
        <strain evidence="2">CCUG 66188</strain>
    </source>
</reference>
<evidence type="ECO:0000313" key="2">
    <source>
        <dbReference type="Proteomes" id="UP001596023"/>
    </source>
</evidence>
<sequence>MLVLTQLFPTLADFTEAAPGVEKAGVNFASLNAMAISARKSITGVISESIWTQIAGETDTDALMYLRSAWANRIMYGYHIFITVSNRHEKKADTYKYELEAMRRQYIDNYHNAMDSLLHILSEDPAYNWSNTWIARQMDGLRLLTVLDFEAFYSIDTSYLYFMRTVPIQKKELLMTFNGYYEKLNAAGRNDLLPNLDTALVYTIIARTLLQFDIIELPPTIRNYFDDNTLSRNGKDERDALTNMADNFLSDADSLLGNIDLALTDSSGDVDTGTNLNDEGNKYYLM</sequence>
<organism evidence="1 2">
    <name type="scientific">Dysgonomonas termitidis</name>
    <dbReference type="NCBI Taxonomy" id="1516126"/>
    <lineage>
        <taxon>Bacteria</taxon>
        <taxon>Pseudomonadati</taxon>
        <taxon>Bacteroidota</taxon>
        <taxon>Bacteroidia</taxon>
        <taxon>Bacteroidales</taxon>
        <taxon>Dysgonomonadaceae</taxon>
        <taxon>Dysgonomonas</taxon>
    </lineage>
</organism>
<protein>
    <submittedName>
        <fullName evidence="1">Uncharacterized protein</fullName>
    </submittedName>
</protein>
<dbReference type="RefSeq" id="WP_379993269.1">
    <property type="nucleotide sequence ID" value="NZ_JBHSGN010000002.1"/>
</dbReference>